<protein>
    <recommendedName>
        <fullName evidence="1">Carboxylesterase type B domain-containing protein</fullName>
    </recommendedName>
</protein>
<accession>A0AA38R9K4</accession>
<evidence type="ECO:0000313" key="2">
    <source>
        <dbReference type="EMBL" id="KAJ9141638.1"/>
    </source>
</evidence>
<proteinExistence type="predicted"/>
<feature type="domain" description="Carboxylesterase type B" evidence="1">
    <location>
        <begin position="17"/>
        <end position="61"/>
    </location>
</feature>
<evidence type="ECO:0000259" key="1">
    <source>
        <dbReference type="Pfam" id="PF00135"/>
    </source>
</evidence>
<organism evidence="2 3">
    <name type="scientific">Pleurostoma richardsiae</name>
    <dbReference type="NCBI Taxonomy" id="41990"/>
    <lineage>
        <taxon>Eukaryota</taxon>
        <taxon>Fungi</taxon>
        <taxon>Dikarya</taxon>
        <taxon>Ascomycota</taxon>
        <taxon>Pezizomycotina</taxon>
        <taxon>Sordariomycetes</taxon>
        <taxon>Sordariomycetidae</taxon>
        <taxon>Calosphaeriales</taxon>
        <taxon>Pleurostomataceae</taxon>
        <taxon>Pleurostoma</taxon>
    </lineage>
</organism>
<dbReference type="InterPro" id="IPR050309">
    <property type="entry name" value="Type-B_Carboxylest/Lipase"/>
</dbReference>
<dbReference type="AlphaFoldDB" id="A0AA38R9K4"/>
<dbReference type="EMBL" id="JANBVO010000025">
    <property type="protein sequence ID" value="KAJ9141638.1"/>
    <property type="molecule type" value="Genomic_DNA"/>
</dbReference>
<dbReference type="InterPro" id="IPR002018">
    <property type="entry name" value="CarbesteraseB"/>
</dbReference>
<name>A0AA38R9K4_9PEZI</name>
<dbReference type="Proteomes" id="UP001174694">
    <property type="component" value="Unassembled WGS sequence"/>
</dbReference>
<comment type="caution">
    <text evidence="2">The sequence shown here is derived from an EMBL/GenBank/DDBJ whole genome shotgun (WGS) entry which is preliminary data.</text>
</comment>
<evidence type="ECO:0000313" key="3">
    <source>
        <dbReference type="Proteomes" id="UP001174694"/>
    </source>
</evidence>
<reference evidence="2" key="1">
    <citation type="submission" date="2022-07" db="EMBL/GenBank/DDBJ databases">
        <title>Fungi with potential for degradation of polypropylene.</title>
        <authorList>
            <person name="Gostincar C."/>
        </authorList>
    </citation>
    <scope>NUCLEOTIDE SEQUENCE</scope>
    <source>
        <strain evidence="2">EXF-13308</strain>
    </source>
</reference>
<gene>
    <name evidence="2" type="ORF">NKR23_g7787</name>
</gene>
<dbReference type="Gene3D" id="3.40.50.1820">
    <property type="entry name" value="alpha/beta hydrolase"/>
    <property type="match status" value="2"/>
</dbReference>
<sequence length="208" mass="22759">MGRLIIDADMNYRLNMENIAASGGDPERVVVWGESAGAQNIAYHLFSDDDGDDGLFRGAVLNPLVDGDSLTNFPSQLLREGKLNGVPLLIDTNTDEGTGFSPPGPNTQQGLFNDFPSWRSYALSPTTIRPLLRLYPDDPCSEPPVSIGNCSVFPSEGLVWRRDAAIGGNMVMDSGRRRMCETWAESGQTAYSYRLDTRLWNKTALPGV</sequence>
<dbReference type="Pfam" id="PF00135">
    <property type="entry name" value="COesterase"/>
    <property type="match status" value="1"/>
</dbReference>
<dbReference type="InterPro" id="IPR029058">
    <property type="entry name" value="AB_hydrolase_fold"/>
</dbReference>
<dbReference type="PANTHER" id="PTHR11559">
    <property type="entry name" value="CARBOXYLESTERASE"/>
    <property type="match status" value="1"/>
</dbReference>
<dbReference type="SUPFAM" id="SSF53474">
    <property type="entry name" value="alpha/beta-Hydrolases"/>
    <property type="match status" value="1"/>
</dbReference>
<keyword evidence="3" id="KW-1185">Reference proteome</keyword>